<name>A0A225UI04_9STRA</name>
<feature type="compositionally biased region" description="Low complexity" evidence="1">
    <location>
        <begin position="212"/>
        <end position="225"/>
    </location>
</feature>
<dbReference type="Proteomes" id="UP000198211">
    <property type="component" value="Unassembled WGS sequence"/>
</dbReference>
<comment type="caution">
    <text evidence="2">The sequence shown here is derived from an EMBL/GenBank/DDBJ whole genome shotgun (WGS) entry which is preliminary data.</text>
</comment>
<dbReference type="AlphaFoldDB" id="A0A225UI04"/>
<feature type="compositionally biased region" description="Polar residues" evidence="1">
    <location>
        <begin position="226"/>
        <end position="237"/>
    </location>
</feature>
<keyword evidence="3" id="KW-1185">Reference proteome</keyword>
<feature type="compositionally biased region" description="Low complexity" evidence="1">
    <location>
        <begin position="239"/>
        <end position="248"/>
    </location>
</feature>
<evidence type="ECO:0000313" key="2">
    <source>
        <dbReference type="EMBL" id="OWY92734.1"/>
    </source>
</evidence>
<feature type="compositionally biased region" description="Polar residues" evidence="1">
    <location>
        <begin position="151"/>
        <end position="195"/>
    </location>
</feature>
<feature type="region of interest" description="Disordered" evidence="1">
    <location>
        <begin position="143"/>
        <end position="195"/>
    </location>
</feature>
<gene>
    <name evidence="2" type="ORF">PHMEG_00038136</name>
</gene>
<organism evidence="2 3">
    <name type="scientific">Phytophthora megakarya</name>
    <dbReference type="NCBI Taxonomy" id="4795"/>
    <lineage>
        <taxon>Eukaryota</taxon>
        <taxon>Sar</taxon>
        <taxon>Stramenopiles</taxon>
        <taxon>Oomycota</taxon>
        <taxon>Peronosporomycetes</taxon>
        <taxon>Peronosporales</taxon>
        <taxon>Peronosporaceae</taxon>
        <taxon>Phytophthora</taxon>
    </lineage>
</organism>
<dbReference type="OrthoDB" id="96441at2759"/>
<feature type="region of interest" description="Disordered" evidence="1">
    <location>
        <begin position="207"/>
        <end position="248"/>
    </location>
</feature>
<feature type="non-terminal residue" evidence="2">
    <location>
        <position position="1"/>
    </location>
</feature>
<evidence type="ECO:0000256" key="1">
    <source>
        <dbReference type="SAM" id="MobiDB-lite"/>
    </source>
</evidence>
<dbReference type="EMBL" id="NBNE01017434">
    <property type="protein sequence ID" value="OWY92734.1"/>
    <property type="molecule type" value="Genomic_DNA"/>
</dbReference>
<reference evidence="3" key="1">
    <citation type="submission" date="2017-03" db="EMBL/GenBank/DDBJ databases">
        <title>Phytopthora megakarya and P. palmivora, two closely related causual agents of cacao black pod achieved similar genome size and gene model numbers by different mechanisms.</title>
        <authorList>
            <person name="Ali S."/>
            <person name="Shao J."/>
            <person name="Larry D.J."/>
            <person name="Kronmiller B."/>
            <person name="Shen D."/>
            <person name="Strem M.D."/>
            <person name="Melnick R.L."/>
            <person name="Guiltinan M.J."/>
            <person name="Tyler B.M."/>
            <person name="Meinhardt L.W."/>
            <person name="Bailey B.A."/>
        </authorList>
    </citation>
    <scope>NUCLEOTIDE SEQUENCE [LARGE SCALE GENOMIC DNA]</scope>
    <source>
        <strain evidence="3">zdho120</strain>
    </source>
</reference>
<protein>
    <submittedName>
        <fullName evidence="2">Uncharacterized protein</fullName>
    </submittedName>
</protein>
<proteinExistence type="predicted"/>
<evidence type="ECO:0000313" key="3">
    <source>
        <dbReference type="Proteomes" id="UP000198211"/>
    </source>
</evidence>
<accession>A0A225UI04</accession>
<sequence>WLEAAKTTSDFLTQQSTLRCQDVMWIADLNATRLGFGTAQDLLGVQVPTALCEARQCAALLQTLLFEAGFQFDNMIPEWFRTRASKISADQVRLVLKMLTDGIHYEVRAVSGTVVVGEPEDVLMTDMEADLLGESFLNQHQTRVQTARRFQGSSDGEPQSKRQQNAPPRPPSSTQTLLSSGFTLPTPSESGSSLAQAVQGLKIDNAETSGMSDSVPSIVGPSGSSQGYSVHTSSGIGTSHESSASSMMSIPEGGAGQAMVMHIESTGVQNAEGRGGGTLSRTFIPAQRPESRQEDVIMDESSDYADSQVVINMMLQQQAGMAELRNQQEAFHERQQRLQLESAMQVQTQWKA</sequence>